<gene>
    <name evidence="2" type="ORF">RM539_12740</name>
</gene>
<protein>
    <submittedName>
        <fullName evidence="2">Glycosyltransferase family 2 protein</fullName>
    </submittedName>
</protein>
<evidence type="ECO:0000313" key="2">
    <source>
        <dbReference type="EMBL" id="MDT0677446.1"/>
    </source>
</evidence>
<reference evidence="2 3" key="1">
    <citation type="submission" date="2023-09" db="EMBL/GenBank/DDBJ databases">
        <authorList>
            <person name="Rey-Velasco X."/>
        </authorList>
    </citation>
    <scope>NUCLEOTIDE SEQUENCE [LARGE SCALE GENOMIC DNA]</scope>
    <source>
        <strain evidence="2 3">F117</strain>
    </source>
</reference>
<dbReference type="InterPro" id="IPR001173">
    <property type="entry name" value="Glyco_trans_2-like"/>
</dbReference>
<dbReference type="CDD" id="cd04185">
    <property type="entry name" value="GT_2_like_b"/>
    <property type="match status" value="1"/>
</dbReference>
<dbReference type="RefSeq" id="WP_311503790.1">
    <property type="nucleotide sequence ID" value="NZ_JAVRHK010000009.1"/>
</dbReference>
<evidence type="ECO:0000313" key="3">
    <source>
        <dbReference type="Proteomes" id="UP001262582"/>
    </source>
</evidence>
<keyword evidence="3" id="KW-1185">Reference proteome</keyword>
<dbReference type="Proteomes" id="UP001262582">
    <property type="component" value="Unassembled WGS sequence"/>
</dbReference>
<organism evidence="2 3">
    <name type="scientific">Autumnicola musiva</name>
    <dbReference type="NCBI Taxonomy" id="3075589"/>
    <lineage>
        <taxon>Bacteria</taxon>
        <taxon>Pseudomonadati</taxon>
        <taxon>Bacteroidota</taxon>
        <taxon>Flavobacteriia</taxon>
        <taxon>Flavobacteriales</taxon>
        <taxon>Flavobacteriaceae</taxon>
        <taxon>Autumnicola</taxon>
    </lineage>
</organism>
<accession>A0ABU3D7D4</accession>
<dbReference type="InterPro" id="IPR029044">
    <property type="entry name" value="Nucleotide-diphossugar_trans"/>
</dbReference>
<dbReference type="Gene3D" id="3.90.550.10">
    <property type="entry name" value="Spore Coat Polysaccharide Biosynthesis Protein SpsA, Chain A"/>
    <property type="match status" value="1"/>
</dbReference>
<dbReference type="PANTHER" id="PTHR43685:SF2">
    <property type="entry name" value="GLYCOSYLTRANSFERASE 2-LIKE DOMAIN-CONTAINING PROTEIN"/>
    <property type="match status" value="1"/>
</dbReference>
<feature type="domain" description="Glycosyltransferase 2-like" evidence="1">
    <location>
        <begin position="8"/>
        <end position="124"/>
    </location>
</feature>
<sequence>MEQQRVGVVILTCNRLNLLKISLCKVLAQSHKPYEILIVDNFSTDGTKEYLDSLEDQNISKMYLDENTGPAGGFYEGVKYFAEKTSVDYLWLMDDDFFPFDSCLEILVSAVDQETMVFPFIREKDFASRREPGWWGVLIPMNIVNKVGYPRKELFFWSEDTEYLLFRIRRKYKYKAKWISSAKGVHFTKRETNYRKPWRYYYEVRNMLYMRLYVRERSIRRYFKMVKSWVKLFGAIVIKENDKGKKIRFFLRGTIDGISKKLGKTVDPYQDFSSSVNSKLQR</sequence>
<evidence type="ECO:0000259" key="1">
    <source>
        <dbReference type="Pfam" id="PF00535"/>
    </source>
</evidence>
<dbReference type="Pfam" id="PF00535">
    <property type="entry name" value="Glycos_transf_2"/>
    <property type="match status" value="1"/>
</dbReference>
<dbReference type="SUPFAM" id="SSF53448">
    <property type="entry name" value="Nucleotide-diphospho-sugar transferases"/>
    <property type="match status" value="1"/>
</dbReference>
<comment type="caution">
    <text evidence="2">The sequence shown here is derived from an EMBL/GenBank/DDBJ whole genome shotgun (WGS) entry which is preliminary data.</text>
</comment>
<name>A0ABU3D7D4_9FLAO</name>
<dbReference type="EMBL" id="JAVRHK010000009">
    <property type="protein sequence ID" value="MDT0677446.1"/>
    <property type="molecule type" value="Genomic_DNA"/>
</dbReference>
<dbReference type="InterPro" id="IPR050834">
    <property type="entry name" value="Glycosyltransf_2"/>
</dbReference>
<proteinExistence type="predicted"/>
<dbReference type="PANTHER" id="PTHR43685">
    <property type="entry name" value="GLYCOSYLTRANSFERASE"/>
    <property type="match status" value="1"/>
</dbReference>